<feature type="compositionally biased region" description="Basic and acidic residues" evidence="1">
    <location>
        <begin position="176"/>
        <end position="212"/>
    </location>
</feature>
<proteinExistence type="predicted"/>
<accession>A0A699J1W6</accession>
<reference evidence="2" key="1">
    <citation type="journal article" date="2019" name="Sci. Rep.">
        <title>Draft genome of Tanacetum cinerariifolium, the natural source of mosquito coil.</title>
        <authorList>
            <person name="Yamashiro T."/>
            <person name="Shiraishi A."/>
            <person name="Satake H."/>
            <person name="Nakayama K."/>
        </authorList>
    </citation>
    <scope>NUCLEOTIDE SEQUENCE</scope>
</reference>
<sequence>TSSGSGPRRQETIGDVAAQTRVLALETTKTNQALEIGSLKRKEDASKQRRIIDNLDADEGVALVDEAQGRNDQDMFDTCVLDDEEVVAEKEVSAADPITTADEVVTTAGVEVSTAATTPTISIDDITLAKAVAALKSAKPMVARNLEAQLQAELKEEERLARQKEEEANIALSAEWDDKDKAEGSETRAEGSSKRAGDELEYDKSKKQKLDEQVEVEEDNDQEEAEMKIYMKIISDDKIAIDTIPLATKPPIIVD</sequence>
<dbReference type="EMBL" id="BKCJ010360150">
    <property type="protein sequence ID" value="GFA04277.1"/>
    <property type="molecule type" value="Genomic_DNA"/>
</dbReference>
<evidence type="ECO:0000313" key="2">
    <source>
        <dbReference type="EMBL" id="GFA04277.1"/>
    </source>
</evidence>
<comment type="caution">
    <text evidence="2">The sequence shown here is derived from an EMBL/GenBank/DDBJ whole genome shotgun (WGS) entry which is preliminary data.</text>
</comment>
<evidence type="ECO:0000256" key="1">
    <source>
        <dbReference type="SAM" id="MobiDB-lite"/>
    </source>
</evidence>
<feature type="region of interest" description="Disordered" evidence="1">
    <location>
        <begin position="164"/>
        <end position="224"/>
    </location>
</feature>
<gene>
    <name evidence="2" type="ORF">Tci_576249</name>
</gene>
<feature type="non-terminal residue" evidence="2">
    <location>
        <position position="1"/>
    </location>
</feature>
<name>A0A699J1W6_TANCI</name>
<protein>
    <submittedName>
        <fullName evidence="2">Uncharacterized protein</fullName>
    </submittedName>
</protein>
<dbReference type="AlphaFoldDB" id="A0A699J1W6"/>
<feature type="compositionally biased region" description="Acidic residues" evidence="1">
    <location>
        <begin position="213"/>
        <end position="224"/>
    </location>
</feature>
<organism evidence="2">
    <name type="scientific">Tanacetum cinerariifolium</name>
    <name type="common">Dalmatian daisy</name>
    <name type="synonym">Chrysanthemum cinerariifolium</name>
    <dbReference type="NCBI Taxonomy" id="118510"/>
    <lineage>
        <taxon>Eukaryota</taxon>
        <taxon>Viridiplantae</taxon>
        <taxon>Streptophyta</taxon>
        <taxon>Embryophyta</taxon>
        <taxon>Tracheophyta</taxon>
        <taxon>Spermatophyta</taxon>
        <taxon>Magnoliopsida</taxon>
        <taxon>eudicotyledons</taxon>
        <taxon>Gunneridae</taxon>
        <taxon>Pentapetalae</taxon>
        <taxon>asterids</taxon>
        <taxon>campanulids</taxon>
        <taxon>Asterales</taxon>
        <taxon>Asteraceae</taxon>
        <taxon>Asteroideae</taxon>
        <taxon>Anthemideae</taxon>
        <taxon>Anthemidinae</taxon>
        <taxon>Tanacetum</taxon>
    </lineage>
</organism>